<organism evidence="2 3">
    <name type="scientific">Mycena albidolilacea</name>
    <dbReference type="NCBI Taxonomy" id="1033008"/>
    <lineage>
        <taxon>Eukaryota</taxon>
        <taxon>Fungi</taxon>
        <taxon>Dikarya</taxon>
        <taxon>Basidiomycota</taxon>
        <taxon>Agaricomycotina</taxon>
        <taxon>Agaricomycetes</taxon>
        <taxon>Agaricomycetidae</taxon>
        <taxon>Agaricales</taxon>
        <taxon>Marasmiineae</taxon>
        <taxon>Mycenaceae</taxon>
        <taxon>Mycena</taxon>
    </lineage>
</organism>
<dbReference type="Proteomes" id="UP001218218">
    <property type="component" value="Unassembled WGS sequence"/>
</dbReference>
<sequence length="452" mass="48717">FPPNLSIFQRTDFVCDNPTTTFPSRSYSDLLINNLMESPESPRICFLFIPGDQPLSNGISAFTDPDDALFGPMKPYVPSTEAPFEAPSFDMDYSLFGPTLFNPPATEAAMPLGPHPAPPVLPKADLSLESVESIFADLYASCGTSDPFLEPEPVYAVLEALDKAATRLQDLSLAGAAHEAEESEGDDDYSGGESDDDLPTMDVDERPICPLPGRTALQAAAPVYRTRAAMRAAGLSPVFSPAPAFRTRPSAAAGASSDVAATMTPAKRRAPRAKGPRATKCRAIQDASSSDSAPVPVPSISSPSAKKFSPTSNDDTVPAGLQKILDLGCTLVGSKTVACYFPTCNHTCAYGDMGRHIQIHDRNAAQCFCDGCPRSFARLDSLTRHTKSRNSGHFTLERKAFLREVFEALPFVVRKRAVCDYGHPDNLPVQEMNKELDALFNQLFTASRKARA</sequence>
<feature type="compositionally biased region" description="Low complexity" evidence="1">
    <location>
        <begin position="250"/>
        <end position="265"/>
    </location>
</feature>
<evidence type="ECO:0000256" key="1">
    <source>
        <dbReference type="SAM" id="MobiDB-lite"/>
    </source>
</evidence>
<proteinExistence type="predicted"/>
<protein>
    <recommendedName>
        <fullName evidence="4">C2H2-type domain-containing protein</fullName>
    </recommendedName>
</protein>
<feature type="non-terminal residue" evidence="2">
    <location>
        <position position="452"/>
    </location>
</feature>
<comment type="caution">
    <text evidence="2">The sequence shown here is derived from an EMBL/GenBank/DDBJ whole genome shotgun (WGS) entry which is preliminary data.</text>
</comment>
<feature type="compositionally biased region" description="Acidic residues" evidence="1">
    <location>
        <begin position="181"/>
        <end position="199"/>
    </location>
</feature>
<keyword evidence="3" id="KW-1185">Reference proteome</keyword>
<feature type="compositionally biased region" description="Low complexity" evidence="1">
    <location>
        <begin position="286"/>
        <end position="305"/>
    </location>
</feature>
<evidence type="ECO:0000313" key="2">
    <source>
        <dbReference type="EMBL" id="KAJ7344052.1"/>
    </source>
</evidence>
<gene>
    <name evidence="2" type="ORF">DFH08DRAFT_1009314</name>
</gene>
<evidence type="ECO:0000313" key="3">
    <source>
        <dbReference type="Proteomes" id="UP001218218"/>
    </source>
</evidence>
<evidence type="ECO:0008006" key="4">
    <source>
        <dbReference type="Google" id="ProtNLM"/>
    </source>
</evidence>
<dbReference type="EMBL" id="JARIHO010000022">
    <property type="protein sequence ID" value="KAJ7344052.1"/>
    <property type="molecule type" value="Genomic_DNA"/>
</dbReference>
<feature type="region of interest" description="Disordered" evidence="1">
    <location>
        <begin position="175"/>
        <end position="203"/>
    </location>
</feature>
<feature type="compositionally biased region" description="Basic residues" evidence="1">
    <location>
        <begin position="266"/>
        <end position="280"/>
    </location>
</feature>
<feature type="region of interest" description="Disordered" evidence="1">
    <location>
        <begin position="246"/>
        <end position="313"/>
    </location>
</feature>
<name>A0AAD6ZYQ5_9AGAR</name>
<reference evidence="2" key="1">
    <citation type="submission" date="2023-03" db="EMBL/GenBank/DDBJ databases">
        <title>Massive genome expansion in bonnet fungi (Mycena s.s.) driven by repeated elements and novel gene families across ecological guilds.</title>
        <authorList>
            <consortium name="Lawrence Berkeley National Laboratory"/>
            <person name="Harder C.B."/>
            <person name="Miyauchi S."/>
            <person name="Viragh M."/>
            <person name="Kuo A."/>
            <person name="Thoen E."/>
            <person name="Andreopoulos B."/>
            <person name="Lu D."/>
            <person name="Skrede I."/>
            <person name="Drula E."/>
            <person name="Henrissat B."/>
            <person name="Morin E."/>
            <person name="Kohler A."/>
            <person name="Barry K."/>
            <person name="LaButti K."/>
            <person name="Morin E."/>
            <person name="Salamov A."/>
            <person name="Lipzen A."/>
            <person name="Mereny Z."/>
            <person name="Hegedus B."/>
            <person name="Baldrian P."/>
            <person name="Stursova M."/>
            <person name="Weitz H."/>
            <person name="Taylor A."/>
            <person name="Grigoriev I.V."/>
            <person name="Nagy L.G."/>
            <person name="Martin F."/>
            <person name="Kauserud H."/>
        </authorList>
    </citation>
    <scope>NUCLEOTIDE SEQUENCE</scope>
    <source>
        <strain evidence="2">CBHHK002</strain>
    </source>
</reference>
<accession>A0AAD6ZYQ5</accession>
<dbReference type="AlphaFoldDB" id="A0AAD6ZYQ5"/>